<protein>
    <recommendedName>
        <fullName evidence="4">Secreted protein</fullName>
    </recommendedName>
</protein>
<reference evidence="2 3" key="1">
    <citation type="submission" date="2024-04" db="EMBL/GenBank/DDBJ databases">
        <title>Phyllosticta paracitricarpa is synonymous to the EU quarantine fungus P. citricarpa based on phylogenomic analyses.</title>
        <authorList>
            <consortium name="Lawrence Berkeley National Laboratory"/>
            <person name="Van Ingen-Buijs V.A."/>
            <person name="Van Westerhoven A.C."/>
            <person name="Haridas S."/>
            <person name="Skiadas P."/>
            <person name="Martin F."/>
            <person name="Groenewald J.Z."/>
            <person name="Crous P.W."/>
            <person name="Seidl M.F."/>
        </authorList>
    </citation>
    <scope>NUCLEOTIDE SEQUENCE [LARGE SCALE GENOMIC DNA]</scope>
    <source>
        <strain evidence="2 3">CBS 123371</strain>
    </source>
</reference>
<keyword evidence="1" id="KW-0812">Transmembrane</keyword>
<keyword evidence="1" id="KW-0472">Membrane</keyword>
<evidence type="ECO:0008006" key="4">
    <source>
        <dbReference type="Google" id="ProtNLM"/>
    </source>
</evidence>
<keyword evidence="1" id="KW-1133">Transmembrane helix</keyword>
<name>A0ABR1KYM0_9PEZI</name>
<comment type="caution">
    <text evidence="2">The sequence shown here is derived from an EMBL/GenBank/DDBJ whole genome shotgun (WGS) entry which is preliminary data.</text>
</comment>
<dbReference type="Proteomes" id="UP001363622">
    <property type="component" value="Unassembled WGS sequence"/>
</dbReference>
<keyword evidence="3" id="KW-1185">Reference proteome</keyword>
<organism evidence="2 3">
    <name type="scientific">Phyllosticta citriasiana</name>
    <dbReference type="NCBI Taxonomy" id="595635"/>
    <lineage>
        <taxon>Eukaryota</taxon>
        <taxon>Fungi</taxon>
        <taxon>Dikarya</taxon>
        <taxon>Ascomycota</taxon>
        <taxon>Pezizomycotina</taxon>
        <taxon>Dothideomycetes</taxon>
        <taxon>Dothideomycetes incertae sedis</taxon>
        <taxon>Botryosphaeriales</taxon>
        <taxon>Phyllostictaceae</taxon>
        <taxon>Phyllosticta</taxon>
    </lineage>
</organism>
<dbReference type="EMBL" id="JBBPHU010000002">
    <property type="protein sequence ID" value="KAK7522351.1"/>
    <property type="molecule type" value="Genomic_DNA"/>
</dbReference>
<proteinExistence type="predicted"/>
<evidence type="ECO:0000313" key="2">
    <source>
        <dbReference type="EMBL" id="KAK7522351.1"/>
    </source>
</evidence>
<evidence type="ECO:0000313" key="3">
    <source>
        <dbReference type="Proteomes" id="UP001363622"/>
    </source>
</evidence>
<evidence type="ECO:0000256" key="1">
    <source>
        <dbReference type="SAM" id="Phobius"/>
    </source>
</evidence>
<feature type="transmembrane region" description="Helical" evidence="1">
    <location>
        <begin position="14"/>
        <end position="40"/>
    </location>
</feature>
<gene>
    <name evidence="2" type="ORF">IWZ03DRAFT_116465</name>
</gene>
<sequence length="88" mass="9986">MGIAVHTYLHTLCFILSCIEVSSCLFVCLSVCLFVCFPAGRGERRNRRNRRRRGIIPPYLNPSSIISSKAERAERAEQMAERAEQVAE</sequence>
<accession>A0ABR1KYM0</accession>